<name>A0ABS8HC85_9SPHN</name>
<comment type="caution">
    <text evidence="1">The sequence shown here is derived from an EMBL/GenBank/DDBJ whole genome shotgun (WGS) entry which is preliminary data.</text>
</comment>
<dbReference type="Gene3D" id="3.30.930.30">
    <property type="match status" value="1"/>
</dbReference>
<proteinExistence type="predicted"/>
<organism evidence="1 2">
    <name type="scientific">Sphingobium soli</name>
    <dbReference type="NCBI Taxonomy" id="1591116"/>
    <lineage>
        <taxon>Bacteria</taxon>
        <taxon>Pseudomonadati</taxon>
        <taxon>Pseudomonadota</taxon>
        <taxon>Alphaproteobacteria</taxon>
        <taxon>Sphingomonadales</taxon>
        <taxon>Sphingomonadaceae</taxon>
        <taxon>Sphingobium</taxon>
    </lineage>
</organism>
<evidence type="ECO:0000313" key="1">
    <source>
        <dbReference type="EMBL" id="MCC4234693.1"/>
    </source>
</evidence>
<protein>
    <submittedName>
        <fullName evidence="1">Uncharacterized protein</fullName>
    </submittedName>
</protein>
<evidence type="ECO:0000313" key="2">
    <source>
        <dbReference type="Proteomes" id="UP001198830"/>
    </source>
</evidence>
<dbReference type="EMBL" id="JAJGNP010000025">
    <property type="protein sequence ID" value="MCC4234693.1"/>
    <property type="molecule type" value="Genomic_DNA"/>
</dbReference>
<accession>A0ABS8HC85</accession>
<keyword evidence="2" id="KW-1185">Reference proteome</keyword>
<sequence>MPVRKHNAPPGLDYDPITGEEQNISYGVVGADAGQSQPRRRLEDVIGRRLYPTDRPAVGTKWNDPTAERWDVLLPRGAPDEFRDPQRMCEAFHINDDGAIKHLAAVMTLKFPEADSIPSEMRLHEVWELSRGFGLLLALQLEVAAVAVLHVPGRHWGHGVPHCHLICPVRTVRPGSGFSTFVMPLINGEEGRYRLGRSRRSSSSSRT</sequence>
<dbReference type="Proteomes" id="UP001198830">
    <property type="component" value="Unassembled WGS sequence"/>
</dbReference>
<reference evidence="1 2" key="1">
    <citation type="submission" date="2021-10" db="EMBL/GenBank/DDBJ databases">
        <title>The diversity and Nitrogen Metabolism of Culturable Nitrate-Utilizing Bacteria Within the Oxygen Minimum Zone of the Changjiang (Yangtze River)Estuary.</title>
        <authorList>
            <person name="Zhang D."/>
            <person name="Zheng J."/>
            <person name="Liu S."/>
            <person name="He W."/>
        </authorList>
    </citation>
    <scope>NUCLEOTIDE SEQUENCE [LARGE SCALE GENOMIC DNA]</scope>
    <source>
        <strain evidence="1 2">FXH275-2</strain>
    </source>
</reference>
<dbReference type="RefSeq" id="WP_050763084.1">
    <property type="nucleotide sequence ID" value="NZ_JAJGNP010000025.1"/>
</dbReference>
<gene>
    <name evidence="1" type="ORF">LL253_18645</name>
</gene>